<evidence type="ECO:0000256" key="14">
    <source>
        <dbReference type="ARBA" id="ARBA00038849"/>
    </source>
</evidence>
<dbReference type="RefSeq" id="WP_080139741.1">
    <property type="nucleotide sequence ID" value="NZ_LWIG01000057.1"/>
</dbReference>
<evidence type="ECO:0000256" key="6">
    <source>
        <dbReference type="ARBA" id="ARBA00022832"/>
    </source>
</evidence>
<keyword evidence="4" id="KW-0444">Lipid biosynthesis</keyword>
<evidence type="ECO:0000256" key="9">
    <source>
        <dbReference type="ARBA" id="ARBA00023098"/>
    </source>
</evidence>
<organism evidence="22 23">
    <name type="scientific">Bradyrhizobium sacchari</name>
    <dbReference type="NCBI Taxonomy" id="1399419"/>
    <lineage>
        <taxon>Bacteria</taxon>
        <taxon>Pseudomonadati</taxon>
        <taxon>Pseudomonadota</taxon>
        <taxon>Alphaproteobacteria</taxon>
        <taxon>Hyphomicrobiales</taxon>
        <taxon>Nitrobacteraceae</taxon>
        <taxon>Bradyrhizobium</taxon>
    </lineage>
</organism>
<keyword evidence="6" id="KW-0276">Fatty acid metabolism</keyword>
<dbReference type="PANTHER" id="PTHR24317">
    <property type="entry name" value="PEROXISOMAL TRANS-2-ENOYL-COA REDUCTASE"/>
    <property type="match status" value="1"/>
</dbReference>
<dbReference type="OrthoDB" id="9797020at2"/>
<protein>
    <recommendedName>
        <fullName evidence="15">Peroxisomal trans-2-enoyl-CoA reductase</fullName>
        <ecNumber evidence="14">1.3.1.38</ecNumber>
    </recommendedName>
</protein>
<keyword evidence="8" id="KW-0560">Oxidoreductase</keyword>
<comment type="pathway">
    <text evidence="2">Lipid metabolism.</text>
</comment>
<evidence type="ECO:0000256" key="4">
    <source>
        <dbReference type="ARBA" id="ARBA00022516"/>
    </source>
</evidence>
<evidence type="ECO:0000256" key="2">
    <source>
        <dbReference type="ARBA" id="ARBA00005189"/>
    </source>
</evidence>
<dbReference type="EMBL" id="VITW01000001">
    <property type="protein sequence ID" value="TWB84652.1"/>
    <property type="molecule type" value="Genomic_DNA"/>
</dbReference>
<keyword evidence="7" id="KW-0521">NADP</keyword>
<comment type="subunit">
    <text evidence="13">Interacts with PEX5, probably required to target it into peroxisomes.</text>
</comment>
<comment type="catalytic activity">
    <reaction evidence="17">
        <text>(2E)-tetradecenoyl-CoA + NADPH + H(+) = tetradecanoyl-CoA + NADP(+)</text>
        <dbReference type="Rhea" id="RHEA:44968"/>
        <dbReference type="ChEBI" id="CHEBI:15378"/>
        <dbReference type="ChEBI" id="CHEBI:57385"/>
        <dbReference type="ChEBI" id="CHEBI:57783"/>
        <dbReference type="ChEBI" id="CHEBI:58349"/>
        <dbReference type="ChEBI" id="CHEBI:61405"/>
    </reaction>
    <physiologicalReaction direction="left-to-right" evidence="17">
        <dbReference type="Rhea" id="RHEA:44969"/>
    </physiologicalReaction>
</comment>
<name>A0A560KNE1_9BRAD</name>
<evidence type="ECO:0000256" key="13">
    <source>
        <dbReference type="ARBA" id="ARBA00038622"/>
    </source>
</evidence>
<dbReference type="SUPFAM" id="SSF51735">
    <property type="entry name" value="NAD(P)-binding Rossmann-fold domains"/>
    <property type="match status" value="1"/>
</dbReference>
<dbReference type="InterPro" id="IPR036291">
    <property type="entry name" value="NAD(P)-bd_dom_sf"/>
</dbReference>
<evidence type="ECO:0000313" key="22">
    <source>
        <dbReference type="EMBL" id="TWB84652.1"/>
    </source>
</evidence>
<dbReference type="Proteomes" id="UP000315914">
    <property type="component" value="Unassembled WGS sequence"/>
</dbReference>
<reference evidence="22 23" key="1">
    <citation type="submission" date="2019-06" db="EMBL/GenBank/DDBJ databases">
        <title>Genomic Encyclopedia of Type Strains, Phase IV (KMG-V): Genome sequencing to study the core and pangenomes of soil and plant-associated prokaryotes.</title>
        <authorList>
            <person name="Whitman W."/>
        </authorList>
    </citation>
    <scope>NUCLEOTIDE SEQUENCE [LARGE SCALE GENOMIC DNA]</scope>
    <source>
        <strain evidence="22 23">BR 10556</strain>
    </source>
</reference>
<evidence type="ECO:0000256" key="11">
    <source>
        <dbReference type="ARBA" id="ARBA00023160"/>
    </source>
</evidence>
<evidence type="ECO:0000256" key="5">
    <source>
        <dbReference type="ARBA" id="ARBA00022553"/>
    </source>
</evidence>
<sequence length="283" mass="30197">MTDDSLDLDDSALAEHPTVYAVGSFSGHTALISGGAGGIGRASAWLLGRLGARVILAGRDPGKLDAAVAAMRGRGLDATSHTVDIREPDSVSALFERLDQERTTPDLLVNSAGGQFPQPAIDFSEKGWNTVVNTNLNGTWRMMQAAARRWRDQSKPGAIVNIVVVTQQGLYGVAHTVAARAGVIALSENLAVEWAPLKIRVNCIAPGAIETPGWRVYKPEQRETYARSNPMMRAGQAWEIAEACAYLGGAAADFVTGETLHVAGGSQLWGETWTIPRPGYFKS</sequence>
<dbReference type="FunFam" id="3.40.50.720:FF:000173">
    <property type="entry name" value="3-oxoacyl-[acyl-carrier protein] reductase"/>
    <property type="match status" value="1"/>
</dbReference>
<evidence type="ECO:0000256" key="17">
    <source>
        <dbReference type="ARBA" id="ARBA00048686"/>
    </source>
</evidence>
<dbReference type="InterPro" id="IPR002347">
    <property type="entry name" value="SDR_fam"/>
</dbReference>
<comment type="catalytic activity">
    <reaction evidence="19">
        <text>a (2E)-enoyl-CoA + NADPH + H(+) = a 2,3-saturated acyl-CoA + NADP(+)</text>
        <dbReference type="Rhea" id="RHEA:33763"/>
        <dbReference type="ChEBI" id="CHEBI:15378"/>
        <dbReference type="ChEBI" id="CHEBI:57783"/>
        <dbReference type="ChEBI" id="CHEBI:58349"/>
        <dbReference type="ChEBI" id="CHEBI:58856"/>
        <dbReference type="ChEBI" id="CHEBI:65111"/>
        <dbReference type="EC" id="1.3.1.38"/>
    </reaction>
    <physiologicalReaction direction="left-to-right" evidence="19">
        <dbReference type="Rhea" id="RHEA:33764"/>
    </physiologicalReaction>
</comment>
<evidence type="ECO:0000256" key="8">
    <source>
        <dbReference type="ARBA" id="ARBA00023002"/>
    </source>
</evidence>
<comment type="function">
    <text evidence="12">Participates in chain elongation of fatty acids. Catalyzes the reduction of trans-2-enoyl-CoAs of varying chain lengths from 6:1 to 16:1, having maximum activity with 10:1 CoA. Has no 2,4-dienoyl-CoA reductase activity.</text>
</comment>
<dbReference type="STRING" id="1399419.A5906_13185"/>
<evidence type="ECO:0000256" key="15">
    <source>
        <dbReference type="ARBA" id="ARBA00041063"/>
    </source>
</evidence>
<evidence type="ECO:0000313" key="23">
    <source>
        <dbReference type="Proteomes" id="UP000315914"/>
    </source>
</evidence>
<proteinExistence type="inferred from homology"/>
<evidence type="ECO:0000256" key="20">
    <source>
        <dbReference type="ARBA" id="ARBA00049386"/>
    </source>
</evidence>
<evidence type="ECO:0000256" key="12">
    <source>
        <dbReference type="ARBA" id="ARBA00037124"/>
    </source>
</evidence>
<dbReference type="GO" id="GO:0006633">
    <property type="term" value="P:fatty acid biosynthetic process"/>
    <property type="evidence" value="ECO:0007669"/>
    <property type="project" value="UniProtKB-KW"/>
</dbReference>
<dbReference type="InterPro" id="IPR052388">
    <property type="entry name" value="Peroxisomal_t2-enoyl-CoA_red"/>
</dbReference>
<comment type="subcellular location">
    <subcellularLocation>
        <location evidence="1">Peroxisome</location>
    </subcellularLocation>
</comment>
<comment type="catalytic activity">
    <reaction evidence="18">
        <text>(2E)-hexenoyl-CoA + NADPH + H(+) = hexanoyl-CoA + NADP(+)</text>
        <dbReference type="Rhea" id="RHEA:44956"/>
        <dbReference type="ChEBI" id="CHEBI:15378"/>
        <dbReference type="ChEBI" id="CHEBI:57783"/>
        <dbReference type="ChEBI" id="CHEBI:58349"/>
        <dbReference type="ChEBI" id="CHEBI:62077"/>
        <dbReference type="ChEBI" id="CHEBI:62620"/>
    </reaction>
    <physiologicalReaction direction="left-to-right" evidence="18">
        <dbReference type="Rhea" id="RHEA:44957"/>
    </physiologicalReaction>
</comment>
<keyword evidence="5" id="KW-0597">Phosphoprotein</keyword>
<evidence type="ECO:0000256" key="16">
    <source>
        <dbReference type="ARBA" id="ARBA00047570"/>
    </source>
</evidence>
<comment type="catalytic activity">
    <reaction evidence="21">
        <text>(2E)-octenoyl-CoA + NADPH + H(+) = octanoyl-CoA + NADP(+)</text>
        <dbReference type="Rhea" id="RHEA:44952"/>
        <dbReference type="ChEBI" id="CHEBI:15378"/>
        <dbReference type="ChEBI" id="CHEBI:57386"/>
        <dbReference type="ChEBI" id="CHEBI:57783"/>
        <dbReference type="ChEBI" id="CHEBI:58349"/>
        <dbReference type="ChEBI" id="CHEBI:62242"/>
    </reaction>
    <physiologicalReaction direction="left-to-right" evidence="21">
        <dbReference type="Rhea" id="RHEA:44953"/>
    </physiologicalReaction>
</comment>
<dbReference type="AlphaFoldDB" id="A0A560KNE1"/>
<dbReference type="PANTHER" id="PTHR24317:SF7">
    <property type="entry name" value="PEROXISOMAL TRANS-2-ENOYL-COA REDUCTASE"/>
    <property type="match status" value="1"/>
</dbReference>
<comment type="catalytic activity">
    <reaction evidence="20">
        <text>(2E)-decenoyl-CoA + NADPH + H(+) = decanoyl-CoA + NADP(+)</text>
        <dbReference type="Rhea" id="RHEA:44960"/>
        <dbReference type="ChEBI" id="CHEBI:15378"/>
        <dbReference type="ChEBI" id="CHEBI:57783"/>
        <dbReference type="ChEBI" id="CHEBI:58349"/>
        <dbReference type="ChEBI" id="CHEBI:61406"/>
        <dbReference type="ChEBI" id="CHEBI:61430"/>
    </reaction>
    <physiologicalReaction direction="left-to-right" evidence="20">
        <dbReference type="Rhea" id="RHEA:44961"/>
    </physiologicalReaction>
</comment>
<accession>A0A560KNE1</accession>
<evidence type="ECO:0000256" key="3">
    <source>
        <dbReference type="ARBA" id="ARBA00006484"/>
    </source>
</evidence>
<comment type="caution">
    <text evidence="22">The sequence shown here is derived from an EMBL/GenBank/DDBJ whole genome shotgun (WGS) entry which is preliminary data.</text>
</comment>
<dbReference type="Pfam" id="PF13561">
    <property type="entry name" value="adh_short_C2"/>
    <property type="match status" value="1"/>
</dbReference>
<comment type="similarity">
    <text evidence="3">Belongs to the short-chain dehydrogenases/reductases (SDR) family.</text>
</comment>
<dbReference type="EC" id="1.3.1.38" evidence="14"/>
<evidence type="ECO:0000256" key="10">
    <source>
        <dbReference type="ARBA" id="ARBA00023140"/>
    </source>
</evidence>
<evidence type="ECO:0000256" key="19">
    <source>
        <dbReference type="ARBA" id="ARBA00049251"/>
    </source>
</evidence>
<comment type="catalytic activity">
    <reaction evidence="16">
        <text>(2E)-dodecenoyl-CoA + NADPH + H(+) = dodecanoyl-CoA + NADP(+)</text>
        <dbReference type="Rhea" id="RHEA:44964"/>
        <dbReference type="ChEBI" id="CHEBI:15378"/>
        <dbReference type="ChEBI" id="CHEBI:57330"/>
        <dbReference type="ChEBI" id="CHEBI:57375"/>
        <dbReference type="ChEBI" id="CHEBI:57783"/>
        <dbReference type="ChEBI" id="CHEBI:58349"/>
    </reaction>
    <physiologicalReaction direction="left-to-right" evidence="16">
        <dbReference type="Rhea" id="RHEA:44965"/>
    </physiologicalReaction>
</comment>
<evidence type="ECO:0000256" key="18">
    <source>
        <dbReference type="ARBA" id="ARBA00049108"/>
    </source>
</evidence>
<dbReference type="PRINTS" id="PR00081">
    <property type="entry name" value="GDHRDH"/>
</dbReference>
<evidence type="ECO:0000256" key="7">
    <source>
        <dbReference type="ARBA" id="ARBA00022857"/>
    </source>
</evidence>
<dbReference type="GO" id="GO:0019166">
    <property type="term" value="F:trans-2-enoyl-CoA reductase (NADPH) activity"/>
    <property type="evidence" value="ECO:0007669"/>
    <property type="project" value="UniProtKB-EC"/>
</dbReference>
<evidence type="ECO:0000256" key="1">
    <source>
        <dbReference type="ARBA" id="ARBA00004275"/>
    </source>
</evidence>
<keyword evidence="9" id="KW-0443">Lipid metabolism</keyword>
<keyword evidence="10" id="KW-0576">Peroxisome</keyword>
<gene>
    <name evidence="22" type="ORF">FBZ95_1011097</name>
</gene>
<keyword evidence="23" id="KW-1185">Reference proteome</keyword>
<dbReference type="Gene3D" id="3.40.50.720">
    <property type="entry name" value="NAD(P)-binding Rossmann-like Domain"/>
    <property type="match status" value="1"/>
</dbReference>
<keyword evidence="11" id="KW-0275">Fatty acid biosynthesis</keyword>
<evidence type="ECO:0000256" key="21">
    <source>
        <dbReference type="ARBA" id="ARBA00049559"/>
    </source>
</evidence>